<reference evidence="2 3" key="1">
    <citation type="submission" date="2011-02" db="EMBL/GenBank/DDBJ databases">
        <title>The Genome Sequence of Sphaeroforma arctica JP610.</title>
        <authorList>
            <consortium name="The Broad Institute Genome Sequencing Platform"/>
            <person name="Russ C."/>
            <person name="Cuomo C."/>
            <person name="Young S.K."/>
            <person name="Zeng Q."/>
            <person name="Gargeya S."/>
            <person name="Alvarado L."/>
            <person name="Berlin A."/>
            <person name="Chapman S.B."/>
            <person name="Chen Z."/>
            <person name="Freedman E."/>
            <person name="Gellesch M."/>
            <person name="Goldberg J."/>
            <person name="Griggs A."/>
            <person name="Gujja S."/>
            <person name="Heilman E."/>
            <person name="Heiman D."/>
            <person name="Howarth C."/>
            <person name="Mehta T."/>
            <person name="Neiman D."/>
            <person name="Pearson M."/>
            <person name="Roberts A."/>
            <person name="Saif S."/>
            <person name="Shea T."/>
            <person name="Shenoy N."/>
            <person name="Sisk P."/>
            <person name="Stolte C."/>
            <person name="Sykes S."/>
            <person name="White J."/>
            <person name="Yandava C."/>
            <person name="Burger G."/>
            <person name="Gray M.W."/>
            <person name="Holland P.W.H."/>
            <person name="King N."/>
            <person name="Lang F.B.F."/>
            <person name="Roger A.J."/>
            <person name="Ruiz-Trillo I."/>
            <person name="Haas B."/>
            <person name="Nusbaum C."/>
            <person name="Birren B."/>
        </authorList>
    </citation>
    <scope>NUCLEOTIDE SEQUENCE [LARGE SCALE GENOMIC DNA]</scope>
    <source>
        <strain evidence="2 3">JP610</strain>
    </source>
</reference>
<feature type="compositionally biased region" description="Polar residues" evidence="1">
    <location>
        <begin position="114"/>
        <end position="130"/>
    </location>
</feature>
<feature type="compositionally biased region" description="Basic and acidic residues" evidence="1">
    <location>
        <begin position="182"/>
        <end position="192"/>
    </location>
</feature>
<feature type="compositionally biased region" description="Polar residues" evidence="1">
    <location>
        <begin position="232"/>
        <end position="241"/>
    </location>
</feature>
<dbReference type="EMBL" id="KQ243363">
    <property type="protein sequence ID" value="KNC75903.1"/>
    <property type="molecule type" value="Genomic_DNA"/>
</dbReference>
<feature type="compositionally biased region" description="Basic and acidic residues" evidence="1">
    <location>
        <begin position="146"/>
        <end position="160"/>
    </location>
</feature>
<feature type="region of interest" description="Disordered" evidence="1">
    <location>
        <begin position="1"/>
        <end position="313"/>
    </location>
</feature>
<protein>
    <submittedName>
        <fullName evidence="2">Uncharacterized protein</fullName>
    </submittedName>
</protein>
<feature type="compositionally biased region" description="Basic and acidic residues" evidence="1">
    <location>
        <begin position="86"/>
        <end position="96"/>
    </location>
</feature>
<feature type="compositionally biased region" description="Basic residues" evidence="1">
    <location>
        <begin position="135"/>
        <end position="145"/>
    </location>
</feature>
<proteinExistence type="predicted"/>
<dbReference type="RefSeq" id="XP_014149805.1">
    <property type="nucleotide sequence ID" value="XM_014294330.1"/>
</dbReference>
<gene>
    <name evidence="2" type="ORF">SARC_11578</name>
</gene>
<dbReference type="Proteomes" id="UP000054560">
    <property type="component" value="Unassembled WGS sequence"/>
</dbReference>
<name>A0A0L0FIN3_9EUKA</name>
<feature type="compositionally biased region" description="Polar residues" evidence="1">
    <location>
        <begin position="268"/>
        <end position="279"/>
    </location>
</feature>
<evidence type="ECO:0000313" key="2">
    <source>
        <dbReference type="EMBL" id="KNC75903.1"/>
    </source>
</evidence>
<evidence type="ECO:0000313" key="3">
    <source>
        <dbReference type="Proteomes" id="UP000054560"/>
    </source>
</evidence>
<organism evidence="2 3">
    <name type="scientific">Sphaeroforma arctica JP610</name>
    <dbReference type="NCBI Taxonomy" id="667725"/>
    <lineage>
        <taxon>Eukaryota</taxon>
        <taxon>Ichthyosporea</taxon>
        <taxon>Ichthyophonida</taxon>
        <taxon>Sphaeroforma</taxon>
    </lineage>
</organism>
<keyword evidence="3" id="KW-1185">Reference proteome</keyword>
<accession>A0A0L0FIN3</accession>
<feature type="non-terminal residue" evidence="2">
    <location>
        <position position="462"/>
    </location>
</feature>
<sequence>MSYPRQSRRQQLLNPERRKEDDIDRRGTKRRQSHTERSAPHSGQALEGQQQTHLGAPHPVSADDKQPPTANKDGPVQSDEDVIFEGETKEVPDLRVDSSQTFIGEQVASKGLSFRSSPGTPGALSPSNDQPRLPPNKRRHHRRRTNNKETAREQSSEAHGADGTQQSLSWKNTNRGPAAKGRSSDAHERVEAVPEDEDNPTFRIQGCKRPYHGLGYKSPGSEDRSTEEEDTLSASENTPTFQEFAHEQVLARQNPHGKEAVKNRQDRLSTNLRQQQQRQWGEKEAPSEYVQTPKRQEKETPLPPPTPASIEKSRQALHARILQLSDELCQAIEEKNTTRAEALRGVIETLRATLESLPVEKRPVPSPRTWPDWPSNRYYLHDIMERDTRGALLEAFKNAQIAGLDESWNLTWFHKVLSYFKAEKSTLDYIRDNSERLKTWTPQLQIEQICSHETQATVDQGP</sequence>
<feature type="compositionally biased region" description="Basic and acidic residues" evidence="1">
    <location>
        <begin position="256"/>
        <end position="267"/>
    </location>
</feature>
<dbReference type="GeneID" id="25912082"/>
<dbReference type="AlphaFoldDB" id="A0A0L0FIN3"/>
<feature type="compositionally biased region" description="Polar residues" evidence="1">
    <location>
        <begin position="163"/>
        <end position="175"/>
    </location>
</feature>
<feature type="compositionally biased region" description="Basic and acidic residues" evidence="1">
    <location>
        <begin position="15"/>
        <end position="26"/>
    </location>
</feature>
<evidence type="ECO:0000256" key="1">
    <source>
        <dbReference type="SAM" id="MobiDB-lite"/>
    </source>
</evidence>